<name>A0ABV2L5U1_9HYPH</name>
<dbReference type="InterPro" id="IPR036873">
    <property type="entry name" value="Rhodanese-like_dom_sf"/>
</dbReference>
<dbReference type="Pfam" id="PF00581">
    <property type="entry name" value="Rhodanese"/>
    <property type="match status" value="1"/>
</dbReference>
<dbReference type="Gene3D" id="3.40.250.10">
    <property type="entry name" value="Rhodanese-like domain"/>
    <property type="match status" value="1"/>
</dbReference>
<dbReference type="CDD" id="cd00158">
    <property type="entry name" value="RHOD"/>
    <property type="match status" value="1"/>
</dbReference>
<dbReference type="Proteomes" id="UP001549145">
    <property type="component" value="Unassembled WGS sequence"/>
</dbReference>
<dbReference type="InterPro" id="IPR022376">
    <property type="entry name" value="PQQ_CXXCW"/>
</dbReference>
<accession>A0ABV2L5U1</accession>
<gene>
    <name evidence="3" type="ORF">ABID43_002752</name>
</gene>
<feature type="domain" description="Rhodanese" evidence="2">
    <location>
        <begin position="65"/>
        <end position="180"/>
    </location>
</feature>
<evidence type="ECO:0000259" key="2">
    <source>
        <dbReference type="PROSITE" id="PS50206"/>
    </source>
</evidence>
<dbReference type="EMBL" id="JBEPMM010000007">
    <property type="protein sequence ID" value="MET3693205.1"/>
    <property type="molecule type" value="Genomic_DNA"/>
</dbReference>
<organism evidence="3 4">
    <name type="scientific">Methylobacterium goesingense</name>
    <dbReference type="NCBI Taxonomy" id="243690"/>
    <lineage>
        <taxon>Bacteria</taxon>
        <taxon>Pseudomonadati</taxon>
        <taxon>Pseudomonadota</taxon>
        <taxon>Alphaproteobacteria</taxon>
        <taxon>Hyphomicrobiales</taxon>
        <taxon>Methylobacteriaceae</taxon>
        <taxon>Methylobacterium</taxon>
    </lineage>
</organism>
<dbReference type="NCBIfam" id="TIGR03865">
    <property type="entry name" value="PQQ_CXXCW"/>
    <property type="match status" value="1"/>
</dbReference>
<reference evidence="3 4" key="1">
    <citation type="submission" date="2024-06" db="EMBL/GenBank/DDBJ databases">
        <title>Genomic Encyclopedia of Type Strains, Phase IV (KMG-IV): sequencing the most valuable type-strain genomes for metagenomic binning, comparative biology and taxonomic classification.</title>
        <authorList>
            <person name="Goeker M."/>
        </authorList>
    </citation>
    <scope>NUCLEOTIDE SEQUENCE [LARGE SCALE GENOMIC DNA]</scope>
    <source>
        <strain evidence="3 4">DSM 21331</strain>
    </source>
</reference>
<dbReference type="SUPFAM" id="SSF52821">
    <property type="entry name" value="Rhodanese/Cell cycle control phosphatase"/>
    <property type="match status" value="1"/>
</dbReference>
<feature type="chain" id="PRO_5046239325" evidence="1">
    <location>
        <begin position="25"/>
        <end position="196"/>
    </location>
</feature>
<keyword evidence="4" id="KW-1185">Reference proteome</keyword>
<dbReference type="RefSeq" id="WP_238280238.1">
    <property type="nucleotide sequence ID" value="NZ_BPQL01000081.1"/>
</dbReference>
<proteinExistence type="predicted"/>
<sequence length="196" mass="21104">MRQRLLRIAAAGAALLLLAAADPADSPMSVPEPDGIWTGPQRGYTPATLSGATVIDIDALDALIARDRPVLLDVSLADRRPAGLPADRPWLPAHRSVPGAVWMANAGAAPLDPADEVLFLKRVADLTGGDKGRAVVAFCHPECWGSWNAAKRLVLQGYTRVHWFPEGIEGWQERHPTTVIPEDSVWTARANGEAQR</sequence>
<evidence type="ECO:0000313" key="3">
    <source>
        <dbReference type="EMBL" id="MET3693205.1"/>
    </source>
</evidence>
<dbReference type="InterPro" id="IPR001763">
    <property type="entry name" value="Rhodanese-like_dom"/>
</dbReference>
<dbReference type="PROSITE" id="PS50206">
    <property type="entry name" value="RHODANESE_3"/>
    <property type="match status" value="1"/>
</dbReference>
<feature type="signal peptide" evidence="1">
    <location>
        <begin position="1"/>
        <end position="24"/>
    </location>
</feature>
<keyword evidence="1" id="KW-0732">Signal</keyword>
<evidence type="ECO:0000256" key="1">
    <source>
        <dbReference type="SAM" id="SignalP"/>
    </source>
</evidence>
<protein>
    <submittedName>
        <fullName evidence="3">PQQ-dependent catabolism-associated CXXCW motif protein</fullName>
    </submittedName>
</protein>
<comment type="caution">
    <text evidence="3">The sequence shown here is derived from an EMBL/GenBank/DDBJ whole genome shotgun (WGS) entry which is preliminary data.</text>
</comment>
<evidence type="ECO:0000313" key="4">
    <source>
        <dbReference type="Proteomes" id="UP001549145"/>
    </source>
</evidence>